<feature type="compositionally biased region" description="Basic residues" evidence="1">
    <location>
        <begin position="116"/>
        <end position="129"/>
    </location>
</feature>
<comment type="caution">
    <text evidence="2">The sequence shown here is derived from an EMBL/GenBank/DDBJ whole genome shotgun (WGS) entry which is preliminary data.</text>
</comment>
<reference evidence="2" key="1">
    <citation type="journal article" date="2022" name="bioRxiv">
        <title>Sequencing and chromosome-scale assembly of the giantPleurodeles waltlgenome.</title>
        <authorList>
            <person name="Brown T."/>
            <person name="Elewa A."/>
            <person name="Iarovenko S."/>
            <person name="Subramanian E."/>
            <person name="Araus A.J."/>
            <person name="Petzold A."/>
            <person name="Susuki M."/>
            <person name="Suzuki K.-i.T."/>
            <person name="Hayashi T."/>
            <person name="Toyoda A."/>
            <person name="Oliveira C."/>
            <person name="Osipova E."/>
            <person name="Leigh N.D."/>
            <person name="Simon A."/>
            <person name="Yun M.H."/>
        </authorList>
    </citation>
    <scope>NUCLEOTIDE SEQUENCE</scope>
    <source>
        <strain evidence="2">20211129_DDA</strain>
        <tissue evidence="2">Liver</tissue>
    </source>
</reference>
<dbReference type="AlphaFoldDB" id="A0AAV7WA57"/>
<feature type="compositionally biased region" description="Polar residues" evidence="1">
    <location>
        <begin position="105"/>
        <end position="115"/>
    </location>
</feature>
<evidence type="ECO:0000256" key="1">
    <source>
        <dbReference type="SAM" id="MobiDB-lite"/>
    </source>
</evidence>
<keyword evidence="3" id="KW-1185">Reference proteome</keyword>
<accession>A0AAV7WA57</accession>
<name>A0AAV7WA57_PLEWA</name>
<feature type="region of interest" description="Disordered" evidence="1">
    <location>
        <begin position="1"/>
        <end position="59"/>
    </location>
</feature>
<proteinExistence type="predicted"/>
<feature type="region of interest" description="Disordered" evidence="1">
    <location>
        <begin position="97"/>
        <end position="146"/>
    </location>
</feature>
<gene>
    <name evidence="2" type="ORF">NDU88_006282</name>
</gene>
<evidence type="ECO:0000313" key="2">
    <source>
        <dbReference type="EMBL" id="KAJ1210920.1"/>
    </source>
</evidence>
<dbReference type="Proteomes" id="UP001066276">
    <property type="component" value="Chromosome 1_2"/>
</dbReference>
<sequence length="204" mass="22145">MNGIGSRAPELRVNAAKSDPPPPILHGGDNRGSQSRPLRLKRAGLTTRLKREKAGELKLRGTRGKALPRKLVVSAPGCRTLTLTTDTESHVVNGASSVYRPVLRPNSSWTSGPSQRQRKCRPQSHKKQPSARIDPPTAEEAQEERQRVVAVVASPGGSPLSTMSLTRWVSGEQMDSDNETTTSAHSSMVLLAVTQRTVDEEGWI</sequence>
<evidence type="ECO:0000313" key="3">
    <source>
        <dbReference type="Proteomes" id="UP001066276"/>
    </source>
</evidence>
<protein>
    <submittedName>
        <fullName evidence="2">Uncharacterized protein</fullName>
    </submittedName>
</protein>
<dbReference type="EMBL" id="JANPWB010000002">
    <property type="protein sequence ID" value="KAJ1210920.1"/>
    <property type="molecule type" value="Genomic_DNA"/>
</dbReference>
<organism evidence="2 3">
    <name type="scientific">Pleurodeles waltl</name>
    <name type="common">Iberian ribbed newt</name>
    <dbReference type="NCBI Taxonomy" id="8319"/>
    <lineage>
        <taxon>Eukaryota</taxon>
        <taxon>Metazoa</taxon>
        <taxon>Chordata</taxon>
        <taxon>Craniata</taxon>
        <taxon>Vertebrata</taxon>
        <taxon>Euteleostomi</taxon>
        <taxon>Amphibia</taxon>
        <taxon>Batrachia</taxon>
        <taxon>Caudata</taxon>
        <taxon>Salamandroidea</taxon>
        <taxon>Salamandridae</taxon>
        <taxon>Pleurodelinae</taxon>
        <taxon>Pleurodeles</taxon>
    </lineage>
</organism>